<protein>
    <submittedName>
        <fullName evidence="3">VanZ family protein</fullName>
    </submittedName>
</protein>
<dbReference type="EMBL" id="JBBLYY010000036">
    <property type="protein sequence ID" value="MEK0171200.1"/>
    <property type="molecule type" value="Genomic_DNA"/>
</dbReference>
<dbReference type="InterPro" id="IPR006976">
    <property type="entry name" value="VanZ-like"/>
</dbReference>
<comment type="caution">
    <text evidence="3">The sequence shown here is derived from an EMBL/GenBank/DDBJ whole genome shotgun (WGS) entry which is preliminary data.</text>
</comment>
<evidence type="ECO:0000259" key="2">
    <source>
        <dbReference type="Pfam" id="PF04892"/>
    </source>
</evidence>
<name>A0ABU8YBP0_9MICO</name>
<feature type="transmembrane region" description="Helical" evidence="1">
    <location>
        <begin position="102"/>
        <end position="122"/>
    </location>
</feature>
<gene>
    <name evidence="3" type="ORF">WMN62_06945</name>
</gene>
<evidence type="ECO:0000256" key="1">
    <source>
        <dbReference type="SAM" id="Phobius"/>
    </source>
</evidence>
<feature type="transmembrane region" description="Helical" evidence="1">
    <location>
        <begin position="76"/>
        <end position="95"/>
    </location>
</feature>
<feature type="transmembrane region" description="Helical" evidence="1">
    <location>
        <begin position="12"/>
        <end position="32"/>
    </location>
</feature>
<reference evidence="3 4" key="1">
    <citation type="submission" date="2024-03" db="EMBL/GenBank/DDBJ databases">
        <title>Whole genomes of four grape xylem sap localized bacterial endophytes.</title>
        <authorList>
            <person name="Kumar G."/>
            <person name="Savka M.A."/>
        </authorList>
    </citation>
    <scope>NUCLEOTIDE SEQUENCE [LARGE SCALE GENOMIC DNA]</scope>
    <source>
        <strain evidence="3 4">RIT_GXS8</strain>
    </source>
</reference>
<dbReference type="RefSeq" id="WP_340196552.1">
    <property type="nucleotide sequence ID" value="NZ_JBBKAP010000041.1"/>
</dbReference>
<sequence>MLSTLLIDVPWLAFGVLIAVIVVAPLVGVWLARLPRLTAVLFGLAVVVTLALTLSPDGAPRSDVTCAAGLPYLAPTAVESTANVLLFVPVAFLAGVRWRRPVLAAVGASAFSVLVEVVQAVVSVIGRACDTSDWITNTIGAVVGGVLAAVVVLWARRRVARAG</sequence>
<keyword evidence="1" id="KW-0812">Transmembrane</keyword>
<feature type="transmembrane region" description="Helical" evidence="1">
    <location>
        <begin position="134"/>
        <end position="155"/>
    </location>
</feature>
<accession>A0ABU8YBP0</accession>
<evidence type="ECO:0000313" key="4">
    <source>
        <dbReference type="Proteomes" id="UP001370299"/>
    </source>
</evidence>
<keyword evidence="1" id="KW-1133">Transmembrane helix</keyword>
<keyword evidence="1" id="KW-0472">Membrane</keyword>
<evidence type="ECO:0000313" key="3">
    <source>
        <dbReference type="EMBL" id="MEK0171200.1"/>
    </source>
</evidence>
<dbReference type="Pfam" id="PF04892">
    <property type="entry name" value="VanZ"/>
    <property type="match status" value="1"/>
</dbReference>
<feature type="transmembrane region" description="Helical" evidence="1">
    <location>
        <begin position="39"/>
        <end position="56"/>
    </location>
</feature>
<proteinExistence type="predicted"/>
<keyword evidence="4" id="KW-1185">Reference proteome</keyword>
<organism evidence="3 4">
    <name type="scientific">Curtobacterium citreum</name>
    <dbReference type="NCBI Taxonomy" id="2036"/>
    <lineage>
        <taxon>Bacteria</taxon>
        <taxon>Bacillati</taxon>
        <taxon>Actinomycetota</taxon>
        <taxon>Actinomycetes</taxon>
        <taxon>Micrococcales</taxon>
        <taxon>Microbacteriaceae</taxon>
        <taxon>Curtobacterium</taxon>
    </lineage>
</organism>
<dbReference type="Proteomes" id="UP001370299">
    <property type="component" value="Unassembled WGS sequence"/>
</dbReference>
<feature type="domain" description="VanZ-like" evidence="2">
    <location>
        <begin position="81"/>
        <end position="150"/>
    </location>
</feature>